<dbReference type="Pfam" id="PF02151">
    <property type="entry name" value="UVR"/>
    <property type="match status" value="1"/>
</dbReference>
<evidence type="ECO:0000313" key="12">
    <source>
        <dbReference type="EMBL" id="TPG59038.1"/>
    </source>
</evidence>
<organism evidence="12 13">
    <name type="scientific">Muricoccus nepalensis</name>
    <dbReference type="NCBI Taxonomy" id="1854500"/>
    <lineage>
        <taxon>Bacteria</taxon>
        <taxon>Pseudomonadati</taxon>
        <taxon>Pseudomonadota</taxon>
        <taxon>Alphaproteobacteria</taxon>
        <taxon>Acetobacterales</taxon>
        <taxon>Roseomonadaceae</taxon>
        <taxon>Muricoccus</taxon>
    </lineage>
</organism>
<dbReference type="SMART" id="SM00278">
    <property type="entry name" value="HhH1"/>
    <property type="match status" value="2"/>
</dbReference>
<dbReference type="InterPro" id="IPR035901">
    <property type="entry name" value="GIY-YIG_endonuc_sf"/>
</dbReference>
<evidence type="ECO:0000256" key="5">
    <source>
        <dbReference type="ARBA" id="ARBA00023204"/>
    </source>
</evidence>
<dbReference type="SUPFAM" id="SSF82771">
    <property type="entry name" value="GIY-YIG endonuclease"/>
    <property type="match status" value="1"/>
</dbReference>
<dbReference type="Gene3D" id="1.10.150.20">
    <property type="entry name" value="5' to 3' exonuclease, C-terminal subdomain"/>
    <property type="match status" value="1"/>
</dbReference>
<evidence type="ECO:0000256" key="4">
    <source>
        <dbReference type="ARBA" id="ARBA00022881"/>
    </source>
</evidence>
<dbReference type="Pfam" id="PF08459">
    <property type="entry name" value="UvrC_RNaseH_dom"/>
    <property type="match status" value="2"/>
</dbReference>
<dbReference type="HAMAP" id="MF_00203">
    <property type="entry name" value="UvrC"/>
    <property type="match status" value="1"/>
</dbReference>
<dbReference type="Proteomes" id="UP000317078">
    <property type="component" value="Unassembled WGS sequence"/>
</dbReference>
<evidence type="ECO:0000259" key="11">
    <source>
        <dbReference type="PROSITE" id="PS50165"/>
    </source>
</evidence>
<dbReference type="PROSITE" id="PS50165">
    <property type="entry name" value="UVRC"/>
    <property type="match status" value="1"/>
</dbReference>
<proteinExistence type="inferred from homology"/>
<dbReference type="Pfam" id="PF01541">
    <property type="entry name" value="GIY-YIG"/>
    <property type="match status" value="1"/>
</dbReference>
<feature type="domain" description="UvrC family homology region profile" evidence="11">
    <location>
        <begin position="268"/>
        <end position="567"/>
    </location>
</feature>
<feature type="compositionally biased region" description="Gly residues" evidence="8">
    <location>
        <begin position="499"/>
        <end position="516"/>
    </location>
</feature>
<dbReference type="EMBL" id="RCZP01000004">
    <property type="protein sequence ID" value="TPG59038.1"/>
    <property type="molecule type" value="Genomic_DNA"/>
</dbReference>
<comment type="function">
    <text evidence="7">The UvrABC repair system catalyzes the recognition and processing of DNA lesions. UvrC both incises the 5' and 3' sides of the lesion. The N-terminal half is responsible for the 3' incision and the C-terminal half is responsible for the 5' incision.</text>
</comment>
<dbReference type="NCBIfam" id="TIGR00194">
    <property type="entry name" value="uvrC"/>
    <property type="match status" value="1"/>
</dbReference>
<dbReference type="Pfam" id="PF22920">
    <property type="entry name" value="UvrC_RNaseH"/>
    <property type="match status" value="1"/>
</dbReference>
<protein>
    <recommendedName>
        <fullName evidence="7">UvrABC system protein C</fullName>
        <shortName evidence="7">Protein UvrC</shortName>
    </recommendedName>
    <alternativeName>
        <fullName evidence="7">Excinuclease ABC subunit C</fullName>
    </alternativeName>
</protein>
<reference evidence="12 13" key="1">
    <citation type="journal article" date="2019" name="Environ. Microbiol.">
        <title>Species interactions and distinct microbial communities in high Arctic permafrost affected cryosols are associated with the CH4 and CO2 gas fluxes.</title>
        <authorList>
            <person name="Altshuler I."/>
            <person name="Hamel J."/>
            <person name="Turney S."/>
            <person name="Magnuson E."/>
            <person name="Levesque R."/>
            <person name="Greer C."/>
            <person name="Whyte L.G."/>
        </authorList>
    </citation>
    <scope>NUCLEOTIDE SEQUENCE [LARGE SCALE GENOMIC DNA]</scope>
    <source>
        <strain evidence="12 13">S9.3B</strain>
    </source>
</reference>
<dbReference type="GO" id="GO:0005737">
    <property type="term" value="C:cytoplasm"/>
    <property type="evidence" value="ECO:0007669"/>
    <property type="project" value="UniProtKB-SubCell"/>
</dbReference>
<keyword evidence="5 7" id="KW-0234">DNA repair</keyword>
<dbReference type="CDD" id="cd10434">
    <property type="entry name" value="GIY-YIG_UvrC_Cho"/>
    <property type="match status" value="1"/>
</dbReference>
<dbReference type="Gene3D" id="3.30.420.340">
    <property type="entry name" value="UvrC, RNAse H endonuclease domain"/>
    <property type="match status" value="1"/>
</dbReference>
<comment type="caution">
    <text evidence="12">The sequence shown here is derived from an EMBL/GenBank/DDBJ whole genome shotgun (WGS) entry which is preliminary data.</text>
</comment>
<evidence type="ECO:0000256" key="2">
    <source>
        <dbReference type="ARBA" id="ARBA00022763"/>
    </source>
</evidence>
<dbReference type="AlphaFoldDB" id="A0A502GC23"/>
<feature type="region of interest" description="Disordered" evidence="8">
    <location>
        <begin position="491"/>
        <end position="518"/>
    </location>
</feature>
<dbReference type="Pfam" id="PF14520">
    <property type="entry name" value="HHH_5"/>
    <property type="match status" value="1"/>
</dbReference>
<dbReference type="PANTHER" id="PTHR30562">
    <property type="entry name" value="UVRC/OXIDOREDUCTASE"/>
    <property type="match status" value="1"/>
</dbReference>
<comment type="subcellular location">
    <subcellularLocation>
        <location evidence="7">Cytoplasm</location>
    </subcellularLocation>
</comment>
<comment type="subunit">
    <text evidence="7">Interacts with UvrB in an incision complex.</text>
</comment>
<feature type="domain" description="UVR" evidence="9">
    <location>
        <begin position="217"/>
        <end position="252"/>
    </location>
</feature>
<dbReference type="OrthoDB" id="9804933at2"/>
<dbReference type="InterPro" id="IPR036876">
    <property type="entry name" value="UVR_dom_sf"/>
</dbReference>
<dbReference type="PROSITE" id="PS50151">
    <property type="entry name" value="UVR"/>
    <property type="match status" value="1"/>
</dbReference>
<dbReference type="InterPro" id="IPR003583">
    <property type="entry name" value="Hlx-hairpin-Hlx_DNA-bd_motif"/>
</dbReference>
<sequence>MAFSNEQTTPVAPMEGRAVIETALATLPFSPGVYRMLDAKGDALYVGKARSLKKRVYAYTQVHKLPDRLKRMVFETRHLEVITTASEAEALLLEANLIKRLRPRYNIVLRDDKSYPWLVITEDHPYPQITKHRGERRKGASYWGPFASVWAVNQTLTALQRVFLLRSCRDTVFDSRSRPCLLHQIRRCSAPCVERVSKEEYGELVREAVQFLSGETPSIQKRLAKEMEEAAERLEFERAAAIRDRIRGLTHVQGRDRINMENVGDADVVALHQAAGQACVQVFFFRGGRNNGNRPFFLSGMRADAEPAEVITAFLGQLYDDLPPPPLVLVSHELPEAALIAEALALRSDRKVEVHYPRRGDKRSAVEHAQTNAREALERKLAEGAAQGELLEGVAKVFDLPSTPERIEIYDNSHIQGTNAYGVMVVAGPSGFLKNAYRKFSIRGEGAGAPKGKRGKADATDRGPAPADASGVEPLAGEDVEVLAHDAAARAAPRTTGAPRGGGANAPRAGGAGAPRGGDDFAMMREVFERRFGRALKEDPERESGTWPDLVLIDGGIGQLSAARDILTEMGVHDVPLVAVAKGPDRDAGREWFHRTGMEPIQLPPRDPVLYYLQRLRDEAHRFAITTHRAGRSKSLIKSELDEIPGVGTAIKRALLNHFGSARGVRNAALEDLQNSPGIGPAVAKRIYEHFHPGTTGPLEAAKPRGRKAGPAKAAVAILAEPPEEGADPPEPPSPPLRAPDALGHEAEG</sequence>
<dbReference type="InterPro" id="IPR004791">
    <property type="entry name" value="UvrC"/>
</dbReference>
<dbReference type="InterPro" id="IPR047296">
    <property type="entry name" value="GIY-YIG_UvrC_Cho"/>
</dbReference>
<feature type="compositionally biased region" description="Pro residues" evidence="8">
    <location>
        <begin position="729"/>
        <end position="738"/>
    </location>
</feature>
<dbReference type="InterPro" id="IPR001162">
    <property type="entry name" value="UvrC_RNase_H_dom"/>
</dbReference>
<dbReference type="GO" id="GO:0003677">
    <property type="term" value="F:DNA binding"/>
    <property type="evidence" value="ECO:0007669"/>
    <property type="project" value="UniProtKB-UniRule"/>
</dbReference>
<gene>
    <name evidence="7 12" type="primary">uvrC</name>
    <name evidence="12" type="ORF">EAH89_06685</name>
</gene>
<dbReference type="GO" id="GO:0009432">
    <property type="term" value="P:SOS response"/>
    <property type="evidence" value="ECO:0007669"/>
    <property type="project" value="UniProtKB-UniRule"/>
</dbReference>
<dbReference type="SMART" id="SM00465">
    <property type="entry name" value="GIYc"/>
    <property type="match status" value="1"/>
</dbReference>
<keyword evidence="3 7" id="KW-0228">DNA excision</keyword>
<dbReference type="GO" id="GO:0006289">
    <property type="term" value="P:nucleotide-excision repair"/>
    <property type="evidence" value="ECO:0007669"/>
    <property type="project" value="UniProtKB-UniRule"/>
</dbReference>
<keyword evidence="4 7" id="KW-0267">Excision nuclease</keyword>
<dbReference type="Gene3D" id="3.40.1440.10">
    <property type="entry name" value="GIY-YIG endonuclease"/>
    <property type="match status" value="1"/>
</dbReference>
<dbReference type="InterPro" id="IPR001943">
    <property type="entry name" value="UVR_dom"/>
</dbReference>
<dbReference type="PROSITE" id="PS50164">
    <property type="entry name" value="GIY_YIG"/>
    <property type="match status" value="1"/>
</dbReference>
<dbReference type="Gene3D" id="4.10.860.10">
    <property type="entry name" value="UVR domain"/>
    <property type="match status" value="1"/>
</dbReference>
<dbReference type="InterPro" id="IPR010994">
    <property type="entry name" value="RuvA_2-like"/>
</dbReference>
<name>A0A502GC23_9PROT</name>
<evidence type="ECO:0000256" key="6">
    <source>
        <dbReference type="ARBA" id="ARBA00023236"/>
    </source>
</evidence>
<evidence type="ECO:0000256" key="3">
    <source>
        <dbReference type="ARBA" id="ARBA00022769"/>
    </source>
</evidence>
<dbReference type="SUPFAM" id="SSF47781">
    <property type="entry name" value="RuvA domain 2-like"/>
    <property type="match status" value="1"/>
</dbReference>
<keyword evidence="6 7" id="KW-0742">SOS response</keyword>
<evidence type="ECO:0000259" key="10">
    <source>
        <dbReference type="PROSITE" id="PS50164"/>
    </source>
</evidence>
<dbReference type="InterPro" id="IPR050066">
    <property type="entry name" value="UvrABC_protein_C"/>
</dbReference>
<keyword evidence="13" id="KW-1185">Reference proteome</keyword>
<evidence type="ECO:0000256" key="7">
    <source>
        <dbReference type="HAMAP-Rule" id="MF_00203"/>
    </source>
</evidence>
<accession>A0A502GC23</accession>
<keyword evidence="1 7" id="KW-0963">Cytoplasm</keyword>
<dbReference type="InterPro" id="IPR038476">
    <property type="entry name" value="UvrC_RNase_H_dom_sf"/>
</dbReference>
<dbReference type="GO" id="GO:0009381">
    <property type="term" value="F:excinuclease ABC activity"/>
    <property type="evidence" value="ECO:0007669"/>
    <property type="project" value="UniProtKB-UniRule"/>
</dbReference>
<feature type="region of interest" description="Disordered" evidence="8">
    <location>
        <begin position="444"/>
        <end position="473"/>
    </location>
</feature>
<dbReference type="GO" id="GO:0009380">
    <property type="term" value="C:excinuclease repair complex"/>
    <property type="evidence" value="ECO:0007669"/>
    <property type="project" value="InterPro"/>
</dbReference>
<evidence type="ECO:0000256" key="8">
    <source>
        <dbReference type="SAM" id="MobiDB-lite"/>
    </source>
</evidence>
<dbReference type="SUPFAM" id="SSF46600">
    <property type="entry name" value="C-terminal UvrC-binding domain of UvrB"/>
    <property type="match status" value="1"/>
</dbReference>
<dbReference type="RefSeq" id="WP_140882024.1">
    <property type="nucleotide sequence ID" value="NZ_RCZP01000004.1"/>
</dbReference>
<evidence type="ECO:0000259" key="9">
    <source>
        <dbReference type="PROSITE" id="PS50151"/>
    </source>
</evidence>
<evidence type="ECO:0000256" key="1">
    <source>
        <dbReference type="ARBA" id="ARBA00022490"/>
    </source>
</evidence>
<dbReference type="PANTHER" id="PTHR30562:SF1">
    <property type="entry name" value="UVRABC SYSTEM PROTEIN C"/>
    <property type="match status" value="1"/>
</dbReference>
<dbReference type="FunFam" id="3.40.1440.10:FF:000001">
    <property type="entry name" value="UvrABC system protein C"/>
    <property type="match status" value="1"/>
</dbReference>
<feature type="domain" description="GIY-YIG" evidence="10">
    <location>
        <begin position="29"/>
        <end position="107"/>
    </location>
</feature>
<dbReference type="InterPro" id="IPR000305">
    <property type="entry name" value="GIY-YIG_endonuc"/>
</dbReference>
<comment type="similarity">
    <text evidence="7">Belongs to the UvrC family.</text>
</comment>
<keyword evidence="2 7" id="KW-0227">DNA damage</keyword>
<evidence type="ECO:0000313" key="13">
    <source>
        <dbReference type="Proteomes" id="UP000317078"/>
    </source>
</evidence>
<feature type="region of interest" description="Disordered" evidence="8">
    <location>
        <begin position="694"/>
        <end position="749"/>
    </location>
</feature>